<dbReference type="Pfam" id="PF02826">
    <property type="entry name" value="2-Hacid_dh_C"/>
    <property type="match status" value="1"/>
</dbReference>
<dbReference type="Proteomes" id="UP000006201">
    <property type="component" value="Unassembled WGS sequence"/>
</dbReference>
<dbReference type="RefSeq" id="WP_009837316.1">
    <property type="nucleotide sequence ID" value="NZ_AAOH01000002.1"/>
</dbReference>
<evidence type="ECO:0000313" key="4">
    <source>
        <dbReference type="EMBL" id="EAR29442.1"/>
    </source>
</evidence>
<dbReference type="GO" id="GO:0051287">
    <property type="term" value="F:NAD binding"/>
    <property type="evidence" value="ECO:0007669"/>
    <property type="project" value="InterPro"/>
</dbReference>
<evidence type="ECO:0000259" key="3">
    <source>
        <dbReference type="Pfam" id="PF02826"/>
    </source>
</evidence>
<keyword evidence="5" id="KW-1185">Reference proteome</keyword>
<reference evidence="4 5" key="1">
    <citation type="submission" date="2006-02" db="EMBL/GenBank/DDBJ databases">
        <authorList>
            <person name="Moran M.A."/>
            <person name="Kjelleberg S."/>
            <person name="Egan S."/>
            <person name="Saunders N."/>
            <person name="Thomas T."/>
            <person name="Ferriera S."/>
            <person name="Johnson J."/>
            <person name="Kravitz S."/>
            <person name="Halpern A."/>
            <person name="Remington K."/>
            <person name="Beeson K."/>
            <person name="Tran B."/>
            <person name="Rogers Y.-H."/>
            <person name="Friedman R."/>
            <person name="Venter J.C."/>
        </authorList>
    </citation>
    <scope>NUCLEOTIDE SEQUENCE [LARGE SCALE GENOMIC DNA]</scope>
    <source>
        <strain evidence="4 5">D2</strain>
    </source>
</reference>
<evidence type="ECO:0000256" key="2">
    <source>
        <dbReference type="ARBA" id="ARBA00023027"/>
    </source>
</evidence>
<evidence type="ECO:0000313" key="5">
    <source>
        <dbReference type="Proteomes" id="UP000006201"/>
    </source>
</evidence>
<dbReference type="OrthoDB" id="9787219at2"/>
<organism evidence="4 5">
    <name type="scientific">Pseudoalteromonas tunicata D2</name>
    <dbReference type="NCBI Taxonomy" id="87626"/>
    <lineage>
        <taxon>Bacteria</taxon>
        <taxon>Pseudomonadati</taxon>
        <taxon>Pseudomonadota</taxon>
        <taxon>Gammaproteobacteria</taxon>
        <taxon>Alteromonadales</taxon>
        <taxon>Pseudoalteromonadaceae</taxon>
        <taxon>Pseudoalteromonas</taxon>
    </lineage>
</organism>
<gene>
    <name evidence="4" type="ORF">PTD2_11519</name>
</gene>
<proteinExistence type="predicted"/>
<dbReference type="SUPFAM" id="SSF52283">
    <property type="entry name" value="Formate/glycerate dehydrogenase catalytic domain-like"/>
    <property type="match status" value="1"/>
</dbReference>
<dbReference type="InterPro" id="IPR006140">
    <property type="entry name" value="D-isomer_DH_NAD-bd"/>
</dbReference>
<dbReference type="STRING" id="87626.PTD2_11519"/>
<accession>A4C638</accession>
<keyword evidence="2" id="KW-0520">NAD</keyword>
<keyword evidence="1" id="KW-0560">Oxidoreductase</keyword>
<protein>
    <submittedName>
        <fullName evidence="4">Putative dehydrogenase</fullName>
    </submittedName>
</protein>
<dbReference type="GO" id="GO:0016491">
    <property type="term" value="F:oxidoreductase activity"/>
    <property type="evidence" value="ECO:0007669"/>
    <property type="project" value="UniProtKB-KW"/>
</dbReference>
<sequence length="305" mass="34091">MSLLIVIPNRDTTKLEQKLFELLPGETIEVWPNVQDFDAVTFVLAWLPPEDIWQQLPNVRAISSFGAGVDGLLSDAVPDVPIARIVDSMLAHDMAEYVLGHILAYKLRVSQYLQQQQGAHWYPKRAHQGRRVGILGFGQLGQKVAEVLVENNFVVSAWSKNEKNHQTVTCFYGDEGLLSMASESDYLVCLLPLTIKTQGVLNQQLFSVMPNHSVLINVGRGKHLIEDDLFVALQKQTISHAILDVFTIEPLPADHPFWRCKQITITPHASALTDINTVVAQIADNYQRSQSGNALINCINRKNGY</sequence>
<dbReference type="AlphaFoldDB" id="A4C638"/>
<dbReference type="EMBL" id="AAOH01000002">
    <property type="protein sequence ID" value="EAR29442.1"/>
    <property type="molecule type" value="Genomic_DNA"/>
</dbReference>
<evidence type="ECO:0000256" key="1">
    <source>
        <dbReference type="ARBA" id="ARBA00023002"/>
    </source>
</evidence>
<comment type="caution">
    <text evidence="4">The sequence shown here is derived from an EMBL/GenBank/DDBJ whole genome shotgun (WGS) entry which is preliminary data.</text>
</comment>
<dbReference type="PANTHER" id="PTHR43333">
    <property type="entry name" value="2-HACID_DH_C DOMAIN-CONTAINING PROTEIN"/>
    <property type="match status" value="1"/>
</dbReference>
<dbReference type="Gene3D" id="3.40.50.720">
    <property type="entry name" value="NAD(P)-binding Rossmann-like Domain"/>
    <property type="match status" value="2"/>
</dbReference>
<dbReference type="HOGENOM" id="CLU_019796_1_0_6"/>
<dbReference type="InterPro" id="IPR036291">
    <property type="entry name" value="NAD(P)-bd_dom_sf"/>
</dbReference>
<dbReference type="CDD" id="cd12164">
    <property type="entry name" value="GDH_like_2"/>
    <property type="match status" value="1"/>
</dbReference>
<dbReference type="PANTHER" id="PTHR43333:SF1">
    <property type="entry name" value="D-ISOMER SPECIFIC 2-HYDROXYACID DEHYDROGENASE NAD-BINDING DOMAIN-CONTAINING PROTEIN"/>
    <property type="match status" value="1"/>
</dbReference>
<name>A4C638_9GAMM</name>
<feature type="domain" description="D-isomer specific 2-hydroxyacid dehydrogenase NAD-binding" evidence="3">
    <location>
        <begin position="100"/>
        <end position="269"/>
    </location>
</feature>
<dbReference type="SUPFAM" id="SSF51735">
    <property type="entry name" value="NAD(P)-binding Rossmann-fold domains"/>
    <property type="match status" value="1"/>
</dbReference>
<dbReference type="eggNOG" id="COG0111">
    <property type="taxonomic scope" value="Bacteria"/>
</dbReference>